<evidence type="ECO:0000313" key="1">
    <source>
        <dbReference type="EMBL" id="RGQ39578.1"/>
    </source>
</evidence>
<proteinExistence type="predicted"/>
<accession>A0A412AWF4</accession>
<sequence>MEVPGQKIGKGGIALGIPVLILGESGSGKSASLRNFKPGEILIFNVANKPLPFREKLDCLDKSGYRAIFEEFKAQKYKRYVVDDSQYLLAFESFAKAKENGYQKFTDMALHFYSLIKTVTEGLPDDTVVYFLHHVQKTDYGIKAKTIGKMLDDQLTVEGLFSIVLMAEFDNGRYYFRTQTNGNDTVKSPIGMFDREIDNDLKTVDQKIREYWGI</sequence>
<keyword evidence="1" id="KW-0547">Nucleotide-binding</keyword>
<reference evidence="1 2" key="1">
    <citation type="submission" date="2018-08" db="EMBL/GenBank/DDBJ databases">
        <title>A genome reference for cultivated species of the human gut microbiota.</title>
        <authorList>
            <person name="Zou Y."/>
            <person name="Xue W."/>
            <person name="Luo G."/>
        </authorList>
    </citation>
    <scope>NUCLEOTIDE SEQUENCE [LARGE SCALE GENOMIC DNA]</scope>
    <source>
        <strain evidence="1 2">AF28-26</strain>
    </source>
</reference>
<name>A0A412AWF4_9FIRM</name>
<dbReference type="EMBL" id="QRTC01000032">
    <property type="protein sequence ID" value="RGQ39578.1"/>
    <property type="molecule type" value="Genomic_DNA"/>
</dbReference>
<protein>
    <submittedName>
        <fullName evidence="1">ATP-binding protein</fullName>
    </submittedName>
</protein>
<gene>
    <name evidence="1" type="ORF">DWY99_08710</name>
</gene>
<organism evidence="1 2">
    <name type="scientific">[Clostridium] leptum</name>
    <dbReference type="NCBI Taxonomy" id="1535"/>
    <lineage>
        <taxon>Bacteria</taxon>
        <taxon>Bacillati</taxon>
        <taxon>Bacillota</taxon>
        <taxon>Clostridia</taxon>
        <taxon>Eubacteriales</taxon>
        <taxon>Oscillospiraceae</taxon>
        <taxon>Oscillospiraceae incertae sedis</taxon>
    </lineage>
</organism>
<comment type="caution">
    <text evidence="1">The sequence shown here is derived from an EMBL/GenBank/DDBJ whole genome shotgun (WGS) entry which is preliminary data.</text>
</comment>
<dbReference type="AlphaFoldDB" id="A0A412AWF4"/>
<evidence type="ECO:0000313" key="2">
    <source>
        <dbReference type="Proteomes" id="UP000284751"/>
    </source>
</evidence>
<dbReference type="GO" id="GO:0005524">
    <property type="term" value="F:ATP binding"/>
    <property type="evidence" value="ECO:0007669"/>
    <property type="project" value="UniProtKB-KW"/>
</dbReference>
<keyword evidence="1" id="KW-0067">ATP-binding</keyword>
<dbReference type="Proteomes" id="UP000284751">
    <property type="component" value="Unassembled WGS sequence"/>
</dbReference>